<proteinExistence type="predicted"/>
<feature type="transmembrane region" description="Helical" evidence="1">
    <location>
        <begin position="67"/>
        <end position="87"/>
    </location>
</feature>
<protein>
    <recommendedName>
        <fullName evidence="4">Transmembrane protein</fullName>
    </recommendedName>
</protein>
<organism evidence="2 3">
    <name type="scientific">Polyplax serrata</name>
    <name type="common">Common mouse louse</name>
    <dbReference type="NCBI Taxonomy" id="468196"/>
    <lineage>
        <taxon>Eukaryota</taxon>
        <taxon>Metazoa</taxon>
        <taxon>Ecdysozoa</taxon>
        <taxon>Arthropoda</taxon>
        <taxon>Hexapoda</taxon>
        <taxon>Insecta</taxon>
        <taxon>Pterygota</taxon>
        <taxon>Neoptera</taxon>
        <taxon>Paraneoptera</taxon>
        <taxon>Psocodea</taxon>
        <taxon>Troctomorpha</taxon>
        <taxon>Phthiraptera</taxon>
        <taxon>Anoplura</taxon>
        <taxon>Polyplacidae</taxon>
        <taxon>Polyplax</taxon>
    </lineage>
</organism>
<reference evidence="2 3" key="1">
    <citation type="submission" date="2023-10" db="EMBL/GenBank/DDBJ databases">
        <title>Genomes of two closely related lineages of the louse Polyplax serrata with different host specificities.</title>
        <authorList>
            <person name="Martinu J."/>
            <person name="Tarabai H."/>
            <person name="Stefka J."/>
            <person name="Hypsa V."/>
        </authorList>
    </citation>
    <scope>NUCLEOTIDE SEQUENCE [LARGE SCALE GENOMIC DNA]</scope>
    <source>
        <strain evidence="2">HR10_N</strain>
    </source>
</reference>
<keyword evidence="1" id="KW-0472">Membrane</keyword>
<dbReference type="Proteomes" id="UP001372834">
    <property type="component" value="Unassembled WGS sequence"/>
</dbReference>
<name>A0AAN8NQM2_POLSC</name>
<sequence length="207" mass="24214">MGDETIGVPELYEFAGPTNKLVLRQGKSRPRNLRNANEVDRVPCETCELREEQFFKLRNSFFSPGRMGISLIVFIIIVFNFPGSFSFPHMKNREADRSRLDRYPGSVPDDRGPRGQWVTVTRHSDRSSRHVGHHRSDTSYFGQVNVTNWNSGVVESQRDHRKRSSVVGRARRKPFFVTDDVVSWCRRKKRDRRHKQVINWETAEIVR</sequence>
<keyword evidence="1" id="KW-1133">Transmembrane helix</keyword>
<comment type="caution">
    <text evidence="2">The sequence shown here is derived from an EMBL/GenBank/DDBJ whole genome shotgun (WGS) entry which is preliminary data.</text>
</comment>
<gene>
    <name evidence="2" type="ORF">RUM43_005679</name>
</gene>
<evidence type="ECO:0000313" key="3">
    <source>
        <dbReference type="Proteomes" id="UP001372834"/>
    </source>
</evidence>
<evidence type="ECO:0000256" key="1">
    <source>
        <dbReference type="SAM" id="Phobius"/>
    </source>
</evidence>
<keyword evidence="1" id="KW-0812">Transmembrane</keyword>
<dbReference type="AlphaFoldDB" id="A0AAN8NQM2"/>
<dbReference type="EMBL" id="JAWJWE010000037">
    <property type="protein sequence ID" value="KAK6625382.1"/>
    <property type="molecule type" value="Genomic_DNA"/>
</dbReference>
<accession>A0AAN8NQM2</accession>
<evidence type="ECO:0008006" key="4">
    <source>
        <dbReference type="Google" id="ProtNLM"/>
    </source>
</evidence>
<evidence type="ECO:0000313" key="2">
    <source>
        <dbReference type="EMBL" id="KAK6625382.1"/>
    </source>
</evidence>